<dbReference type="Gene3D" id="1.10.510.10">
    <property type="entry name" value="Transferase(Phosphotransferase) domain 1"/>
    <property type="match status" value="1"/>
</dbReference>
<sequence length="95" mass="10880">MLFGRHPFYDTDRSFPDDIEVSHAAKNLISGILNPDYNSRLTLTEIRRHFFFRGPTPVKLPISALWTAPNYDDVLSKSEQLTGTLNPRPKIPKLL</sequence>
<organism evidence="1 2">
    <name type="scientific">Diversispora eburnea</name>
    <dbReference type="NCBI Taxonomy" id="1213867"/>
    <lineage>
        <taxon>Eukaryota</taxon>
        <taxon>Fungi</taxon>
        <taxon>Fungi incertae sedis</taxon>
        <taxon>Mucoromycota</taxon>
        <taxon>Glomeromycotina</taxon>
        <taxon>Glomeromycetes</taxon>
        <taxon>Diversisporales</taxon>
        <taxon>Diversisporaceae</taxon>
        <taxon>Diversispora</taxon>
    </lineage>
</organism>
<proteinExistence type="predicted"/>
<evidence type="ECO:0000313" key="1">
    <source>
        <dbReference type="EMBL" id="CAG8546968.1"/>
    </source>
</evidence>
<dbReference type="OrthoDB" id="408964at2759"/>
<dbReference type="AlphaFoldDB" id="A0A9N9AYR9"/>
<accession>A0A9N9AYR9</accession>
<dbReference type="SUPFAM" id="SSF56112">
    <property type="entry name" value="Protein kinase-like (PK-like)"/>
    <property type="match status" value="1"/>
</dbReference>
<keyword evidence="2" id="KW-1185">Reference proteome</keyword>
<evidence type="ECO:0000313" key="2">
    <source>
        <dbReference type="Proteomes" id="UP000789706"/>
    </source>
</evidence>
<protein>
    <submittedName>
        <fullName evidence="1">532_t:CDS:1</fullName>
    </submittedName>
</protein>
<dbReference type="InterPro" id="IPR011009">
    <property type="entry name" value="Kinase-like_dom_sf"/>
</dbReference>
<name>A0A9N9AYR9_9GLOM</name>
<gene>
    <name evidence="1" type="ORF">DEBURN_LOCUS6905</name>
</gene>
<reference evidence="1" key="1">
    <citation type="submission" date="2021-06" db="EMBL/GenBank/DDBJ databases">
        <authorList>
            <person name="Kallberg Y."/>
            <person name="Tangrot J."/>
            <person name="Rosling A."/>
        </authorList>
    </citation>
    <scope>NUCLEOTIDE SEQUENCE</scope>
    <source>
        <strain evidence="1">AZ414A</strain>
    </source>
</reference>
<dbReference type="EMBL" id="CAJVPK010000762">
    <property type="protein sequence ID" value="CAG8546968.1"/>
    <property type="molecule type" value="Genomic_DNA"/>
</dbReference>
<dbReference type="Proteomes" id="UP000789706">
    <property type="component" value="Unassembled WGS sequence"/>
</dbReference>
<comment type="caution">
    <text evidence="1">The sequence shown here is derived from an EMBL/GenBank/DDBJ whole genome shotgun (WGS) entry which is preliminary data.</text>
</comment>